<evidence type="ECO:0000256" key="1">
    <source>
        <dbReference type="ARBA" id="ARBA00001974"/>
    </source>
</evidence>
<dbReference type="Proteomes" id="UP000272400">
    <property type="component" value="Unassembled WGS sequence"/>
</dbReference>
<dbReference type="InterPro" id="IPR023753">
    <property type="entry name" value="FAD/NAD-binding_dom"/>
</dbReference>
<dbReference type="PANTHER" id="PTHR43557:SF2">
    <property type="entry name" value="RIESKE DOMAIN-CONTAINING PROTEIN-RELATED"/>
    <property type="match status" value="1"/>
</dbReference>
<feature type="domain" description="FAD/NAD(P)-binding" evidence="5">
    <location>
        <begin position="7"/>
        <end position="304"/>
    </location>
</feature>
<dbReference type="SUPFAM" id="SSF55424">
    <property type="entry name" value="FAD/NAD-linked reductases, dimerisation (C-terminal) domain"/>
    <property type="match status" value="1"/>
</dbReference>
<dbReference type="RefSeq" id="WP_123666577.1">
    <property type="nucleotide sequence ID" value="NZ_RJKE01000001.1"/>
</dbReference>
<dbReference type="InterPro" id="IPR050446">
    <property type="entry name" value="FAD-oxidoreductase/Apoptosis"/>
</dbReference>
<accession>A0A3N1D183</accession>
<proteinExistence type="predicted"/>
<evidence type="ECO:0000256" key="4">
    <source>
        <dbReference type="ARBA" id="ARBA00023002"/>
    </source>
</evidence>
<name>A0A3N1D183_9ACTN</name>
<evidence type="ECO:0000313" key="7">
    <source>
        <dbReference type="EMBL" id="ROO87276.1"/>
    </source>
</evidence>
<evidence type="ECO:0000259" key="5">
    <source>
        <dbReference type="Pfam" id="PF07992"/>
    </source>
</evidence>
<keyword evidence="2" id="KW-0285">Flavoprotein</keyword>
<dbReference type="PANTHER" id="PTHR43557">
    <property type="entry name" value="APOPTOSIS-INDUCING FACTOR 1"/>
    <property type="match status" value="1"/>
</dbReference>
<dbReference type="GO" id="GO:0016651">
    <property type="term" value="F:oxidoreductase activity, acting on NAD(P)H"/>
    <property type="evidence" value="ECO:0007669"/>
    <property type="project" value="TreeGrafter"/>
</dbReference>
<dbReference type="Pfam" id="PF14759">
    <property type="entry name" value="Reductase_C"/>
    <property type="match status" value="1"/>
</dbReference>
<dbReference type="PRINTS" id="PR00411">
    <property type="entry name" value="PNDRDTASEI"/>
</dbReference>
<dbReference type="InterPro" id="IPR028202">
    <property type="entry name" value="Reductase_C"/>
</dbReference>
<evidence type="ECO:0000259" key="6">
    <source>
        <dbReference type="Pfam" id="PF14759"/>
    </source>
</evidence>
<dbReference type="EMBL" id="RJKE01000001">
    <property type="protein sequence ID" value="ROO87276.1"/>
    <property type="molecule type" value="Genomic_DNA"/>
</dbReference>
<feature type="domain" description="Reductase C-terminal" evidence="6">
    <location>
        <begin position="325"/>
        <end position="396"/>
    </location>
</feature>
<dbReference type="GO" id="GO:0005737">
    <property type="term" value="C:cytoplasm"/>
    <property type="evidence" value="ECO:0007669"/>
    <property type="project" value="TreeGrafter"/>
</dbReference>
<comment type="cofactor">
    <cofactor evidence="1">
        <name>FAD</name>
        <dbReference type="ChEBI" id="CHEBI:57692"/>
    </cofactor>
</comment>
<keyword evidence="4" id="KW-0560">Oxidoreductase</keyword>
<dbReference type="Pfam" id="PF07992">
    <property type="entry name" value="Pyr_redox_2"/>
    <property type="match status" value="1"/>
</dbReference>
<dbReference type="Gene3D" id="3.30.390.30">
    <property type="match status" value="1"/>
</dbReference>
<evidence type="ECO:0000313" key="8">
    <source>
        <dbReference type="Proteomes" id="UP000272400"/>
    </source>
</evidence>
<dbReference type="SUPFAM" id="SSF51905">
    <property type="entry name" value="FAD/NAD(P)-binding domain"/>
    <property type="match status" value="1"/>
</dbReference>
<dbReference type="AlphaFoldDB" id="A0A3N1D183"/>
<protein>
    <submittedName>
        <fullName evidence="7">NAD/ferredoxin-dependent reductase-like protein</fullName>
    </submittedName>
</protein>
<sequence>MSDRKPLVVVGASLAGLRAVESARASGYDGPITLIGAEPHLPYDRPPLSKAFLEGKTDVPMFREEATYAAELGVEVMLGAPADRLDPDEDIVWVGGEPVEFSALVVATGASARIPEAWAAIPGVTCLRGLDDALAVKSALESGARVVVIGAGFIGSEVASAARHHGCAVTVLEAQPAPLARAVGTDLGHALAAVHVNNGTDLRLGTAVRAIHGTGRVESVELDDGTLLPADLVVVGIGASPATAWLRGSGVALHEVDGGILCDEHLATSRPGVYAAGDAVHWPNALLDQELVRLENWTNAAAQGGAAGRNAVQAGDPQRYETVPYVWSDWYDTRIQLIGHPAEDEVKIVSGEVGGERLIVLYRSGDRLAGAFTLNEPGKIMKYRRLIHRRGTWDEALALFPA</sequence>
<dbReference type="OrthoDB" id="1145at2"/>
<keyword evidence="3" id="KW-0274">FAD</keyword>
<dbReference type="Gene3D" id="3.50.50.60">
    <property type="entry name" value="FAD/NAD(P)-binding domain"/>
    <property type="match status" value="2"/>
</dbReference>
<dbReference type="InterPro" id="IPR016156">
    <property type="entry name" value="FAD/NAD-linked_Rdtase_dimer_sf"/>
</dbReference>
<comment type="caution">
    <text evidence="7">The sequence shown here is derived from an EMBL/GenBank/DDBJ whole genome shotgun (WGS) entry which is preliminary data.</text>
</comment>
<evidence type="ECO:0000256" key="3">
    <source>
        <dbReference type="ARBA" id="ARBA00022827"/>
    </source>
</evidence>
<dbReference type="InterPro" id="IPR036188">
    <property type="entry name" value="FAD/NAD-bd_sf"/>
</dbReference>
<dbReference type="PRINTS" id="PR00368">
    <property type="entry name" value="FADPNR"/>
</dbReference>
<keyword evidence="8" id="KW-1185">Reference proteome</keyword>
<evidence type="ECO:0000256" key="2">
    <source>
        <dbReference type="ARBA" id="ARBA00022630"/>
    </source>
</evidence>
<gene>
    <name evidence="7" type="ORF">EDD29_4871</name>
</gene>
<organism evidence="7 8">
    <name type="scientific">Actinocorallia herbida</name>
    <dbReference type="NCBI Taxonomy" id="58109"/>
    <lineage>
        <taxon>Bacteria</taxon>
        <taxon>Bacillati</taxon>
        <taxon>Actinomycetota</taxon>
        <taxon>Actinomycetes</taxon>
        <taxon>Streptosporangiales</taxon>
        <taxon>Thermomonosporaceae</taxon>
        <taxon>Actinocorallia</taxon>
    </lineage>
</organism>
<reference evidence="7 8" key="1">
    <citation type="submission" date="2018-11" db="EMBL/GenBank/DDBJ databases">
        <title>Sequencing the genomes of 1000 actinobacteria strains.</title>
        <authorList>
            <person name="Klenk H.-P."/>
        </authorList>
    </citation>
    <scope>NUCLEOTIDE SEQUENCE [LARGE SCALE GENOMIC DNA]</scope>
    <source>
        <strain evidence="7 8">DSM 44254</strain>
    </source>
</reference>